<protein>
    <submittedName>
        <fullName evidence="1">Uncharacterized protein</fullName>
    </submittedName>
</protein>
<evidence type="ECO:0000313" key="2">
    <source>
        <dbReference type="Proteomes" id="UP000044098"/>
    </source>
</evidence>
<dbReference type="EMBL" id="CYTK01000002">
    <property type="protein sequence ID" value="CUI70663.1"/>
    <property type="molecule type" value="Genomic_DNA"/>
</dbReference>
<dbReference type="Proteomes" id="UP000044098">
    <property type="component" value="Unassembled WGS sequence"/>
</dbReference>
<comment type="caution">
    <text evidence="1">The sequence shown here is derived from an EMBL/GenBank/DDBJ whole genome shotgun (WGS) entry which is preliminary data.</text>
</comment>
<evidence type="ECO:0000313" key="1">
    <source>
        <dbReference type="EMBL" id="CUI70663.1"/>
    </source>
</evidence>
<accession>A0AAD2IWZ8</accession>
<name>A0AAD2IWZ8_ACHAE</name>
<sequence length="162" mass="17804">MNGSVVMAKIAGTESTANNRSTNSINTSASNSGVAQRTFFDVAGSVSITQNALPRSPSVTRMRRFRNFRIGLDAISGVWSAIIHILMPVNTRKAPNRYSSQPKLLTSAAPRPIMMARSTITPRMPQNSTRCWYWRGIAKKLKISAITKTLSIDSDFSIMKPV</sequence>
<reference evidence="1 2" key="1">
    <citation type="submission" date="2015-09" db="EMBL/GenBank/DDBJ databases">
        <authorList>
            <consortium name="Pathogen Informatics"/>
        </authorList>
    </citation>
    <scope>NUCLEOTIDE SEQUENCE [LARGE SCALE GENOMIC DNA]</scope>
    <source>
        <strain evidence="1 2">2789STDY5608625</strain>
    </source>
</reference>
<organism evidence="1 2">
    <name type="scientific">Achromobacter aegrifaciens</name>
    <dbReference type="NCBI Taxonomy" id="1287736"/>
    <lineage>
        <taxon>Bacteria</taxon>
        <taxon>Pseudomonadati</taxon>
        <taxon>Pseudomonadota</taxon>
        <taxon>Betaproteobacteria</taxon>
        <taxon>Burkholderiales</taxon>
        <taxon>Alcaligenaceae</taxon>
        <taxon>Achromobacter</taxon>
    </lineage>
</organism>
<dbReference type="AlphaFoldDB" id="A0AAD2IWZ8"/>
<proteinExistence type="predicted"/>
<gene>
    <name evidence="1" type="ORF">ERS370000_01361</name>
</gene>